<protein>
    <submittedName>
        <fullName evidence="1">Uncharacterized protein</fullName>
    </submittedName>
</protein>
<dbReference type="AlphaFoldDB" id="A0A383C0V5"/>
<name>A0A383C0V5_9ZZZZ</name>
<evidence type="ECO:0000313" key="1">
    <source>
        <dbReference type="EMBL" id="SVE26076.1"/>
    </source>
</evidence>
<feature type="non-terminal residue" evidence="1">
    <location>
        <position position="1"/>
    </location>
</feature>
<accession>A0A383C0V5</accession>
<proteinExistence type="predicted"/>
<organism evidence="1">
    <name type="scientific">marine metagenome</name>
    <dbReference type="NCBI Taxonomy" id="408172"/>
    <lineage>
        <taxon>unclassified sequences</taxon>
        <taxon>metagenomes</taxon>
        <taxon>ecological metagenomes</taxon>
    </lineage>
</organism>
<sequence>LSLAADNQNMIKVTLYGYIVTNILRRIIKEKSVNVSFEQASDLAKGYNDSLLGQSKIAI</sequence>
<gene>
    <name evidence="1" type="ORF">METZ01_LOCUS478930</name>
</gene>
<dbReference type="EMBL" id="UINC01205069">
    <property type="protein sequence ID" value="SVE26076.1"/>
    <property type="molecule type" value="Genomic_DNA"/>
</dbReference>
<reference evidence="1" key="1">
    <citation type="submission" date="2018-05" db="EMBL/GenBank/DDBJ databases">
        <authorList>
            <person name="Lanie J.A."/>
            <person name="Ng W.-L."/>
            <person name="Kazmierczak K.M."/>
            <person name="Andrzejewski T.M."/>
            <person name="Davidsen T.M."/>
            <person name="Wayne K.J."/>
            <person name="Tettelin H."/>
            <person name="Glass J.I."/>
            <person name="Rusch D."/>
            <person name="Podicherti R."/>
            <person name="Tsui H.-C.T."/>
            <person name="Winkler M.E."/>
        </authorList>
    </citation>
    <scope>NUCLEOTIDE SEQUENCE</scope>
</reference>